<dbReference type="GO" id="GO:0003989">
    <property type="term" value="F:acetyl-CoA carboxylase activity"/>
    <property type="evidence" value="ECO:0007669"/>
    <property type="project" value="UniProtKB-EC"/>
</dbReference>
<dbReference type="PROSITE" id="PS50975">
    <property type="entry name" value="ATP_GRASP"/>
    <property type="match status" value="1"/>
</dbReference>
<dbReference type="Pfam" id="PF02786">
    <property type="entry name" value="CPSase_L_D2"/>
    <property type="match status" value="1"/>
</dbReference>
<keyword evidence="9" id="KW-1185">Reference proteome</keyword>
<keyword evidence="3 5" id="KW-0067">ATP-binding</keyword>
<dbReference type="PROSITE" id="PS00867">
    <property type="entry name" value="CPSASE_2"/>
    <property type="match status" value="1"/>
</dbReference>
<evidence type="ECO:0000256" key="3">
    <source>
        <dbReference type="ARBA" id="ARBA00022840"/>
    </source>
</evidence>
<evidence type="ECO:0000256" key="4">
    <source>
        <dbReference type="ARBA" id="ARBA00023267"/>
    </source>
</evidence>
<accession>A0ABY6Z7B9</accession>
<feature type="domain" description="ATP-grasp" evidence="6">
    <location>
        <begin position="120"/>
        <end position="316"/>
    </location>
</feature>
<name>A0ABY6Z7B9_9BACL</name>
<dbReference type="InterPro" id="IPR011764">
    <property type="entry name" value="Biotin_carboxylation_dom"/>
</dbReference>
<keyword evidence="2 5" id="KW-0547">Nucleotide-binding</keyword>
<protein>
    <submittedName>
        <fullName evidence="8">Acetyl-CoA carboxylase biotin carboxylase subunit</fullName>
        <ecNumber evidence="8">6.4.1.2</ecNumber>
    </submittedName>
</protein>
<dbReference type="PROSITE" id="PS50979">
    <property type="entry name" value="BC"/>
    <property type="match status" value="1"/>
</dbReference>
<evidence type="ECO:0000259" key="6">
    <source>
        <dbReference type="PROSITE" id="PS50975"/>
    </source>
</evidence>
<evidence type="ECO:0000256" key="1">
    <source>
        <dbReference type="ARBA" id="ARBA00022598"/>
    </source>
</evidence>
<proteinExistence type="predicted"/>
<dbReference type="Proteomes" id="UP001164803">
    <property type="component" value="Chromosome"/>
</dbReference>
<dbReference type="InterPro" id="IPR011761">
    <property type="entry name" value="ATP-grasp"/>
</dbReference>
<dbReference type="InterPro" id="IPR011054">
    <property type="entry name" value="Rudment_hybrid_motif"/>
</dbReference>
<organism evidence="8 9">
    <name type="scientific">Alicyclobacillus dauci</name>
    <dbReference type="NCBI Taxonomy" id="1475485"/>
    <lineage>
        <taxon>Bacteria</taxon>
        <taxon>Bacillati</taxon>
        <taxon>Bacillota</taxon>
        <taxon>Bacilli</taxon>
        <taxon>Bacillales</taxon>
        <taxon>Alicyclobacillaceae</taxon>
        <taxon>Alicyclobacillus</taxon>
    </lineage>
</organism>
<dbReference type="PANTHER" id="PTHR18866:SF128">
    <property type="entry name" value="UREA AMIDOLYASE"/>
    <property type="match status" value="1"/>
</dbReference>
<dbReference type="NCBIfam" id="NF006367">
    <property type="entry name" value="PRK08591.1"/>
    <property type="match status" value="1"/>
</dbReference>
<dbReference type="Gene3D" id="3.30.470.20">
    <property type="entry name" value="ATP-grasp fold, B domain"/>
    <property type="match status" value="1"/>
</dbReference>
<evidence type="ECO:0000259" key="7">
    <source>
        <dbReference type="PROSITE" id="PS50979"/>
    </source>
</evidence>
<dbReference type="PROSITE" id="PS00866">
    <property type="entry name" value="CPSASE_1"/>
    <property type="match status" value="1"/>
</dbReference>
<reference evidence="8" key="1">
    <citation type="submission" date="2022-08" db="EMBL/GenBank/DDBJ databases">
        <title>Alicyclobacillus dauci DSM2870, complete genome.</title>
        <authorList>
            <person name="Wang Q."/>
            <person name="Cai R."/>
            <person name="Wang Z."/>
        </authorList>
    </citation>
    <scope>NUCLEOTIDE SEQUENCE</scope>
    <source>
        <strain evidence="8">DSM 28700</strain>
    </source>
</reference>
<gene>
    <name evidence="8" type="ORF">NZD86_09680</name>
</gene>
<dbReference type="InterPro" id="IPR005479">
    <property type="entry name" value="CPAse_ATP-bd"/>
</dbReference>
<dbReference type="SUPFAM" id="SSF52440">
    <property type="entry name" value="PreATP-grasp domain"/>
    <property type="match status" value="1"/>
</dbReference>
<dbReference type="SUPFAM" id="SSF51246">
    <property type="entry name" value="Rudiment single hybrid motif"/>
    <property type="match status" value="1"/>
</dbReference>
<dbReference type="InterPro" id="IPR016185">
    <property type="entry name" value="PreATP-grasp_dom_sf"/>
</dbReference>
<dbReference type="PANTHER" id="PTHR18866">
    <property type="entry name" value="CARBOXYLASE:PYRUVATE/ACETYL-COA/PROPIONYL-COA CARBOXYLASE"/>
    <property type="match status" value="1"/>
</dbReference>
<dbReference type="InterPro" id="IPR050856">
    <property type="entry name" value="Biotin_carboxylase_complex"/>
</dbReference>
<keyword evidence="1 8" id="KW-0436">Ligase</keyword>
<dbReference type="InterPro" id="IPR005482">
    <property type="entry name" value="Biotin_COase_C"/>
</dbReference>
<dbReference type="Pfam" id="PF02785">
    <property type="entry name" value="Biotin_carb_C"/>
    <property type="match status" value="1"/>
</dbReference>
<sequence>MFNKVLIANRGEIARRIIRTCKRIGIATVAVYSDADVEALHVVEADEAVRIGPAPVAQSYLQAEAIVQAALQTGADAIHPGYGLLSENANFARRVEEAGVVFIGPSSHVIGQMGSKVRARAIMEAAGVPIVPGSDGAVSDGEALVVAEEIGYPVMLKASGGGGGIGMQVVRNADELKKAFSSNQARAKSYFGDGDMFVEKCITSPHHIEIQVLFDGQGHGVYLWERECSIQRRHQKVLEEAPSPFVSEELRERMGEAAIAAGRAIGYVNAGTLEFLVDDDGHFYFLEMNTRLQVEHPVTECITGLDLVEWQLRIADGEALSFTQSDVRREGHAIEVRIYAEDPVRMLPSPGTITAMTLPAGDGVRNDVAVEGPAVVTPFYDPMIGKLIVSAADRENAINKLSEALDAYRIEGIKTNLPLLRDIVTSEAFAAGVTTTDFIPKLQSVARTKNA</sequence>
<evidence type="ECO:0000256" key="2">
    <source>
        <dbReference type="ARBA" id="ARBA00022741"/>
    </source>
</evidence>
<evidence type="ECO:0000313" key="9">
    <source>
        <dbReference type="Proteomes" id="UP001164803"/>
    </source>
</evidence>
<dbReference type="SMART" id="SM00878">
    <property type="entry name" value="Biotin_carb_C"/>
    <property type="match status" value="1"/>
</dbReference>
<feature type="domain" description="Biotin carboxylation" evidence="7">
    <location>
        <begin position="1"/>
        <end position="444"/>
    </location>
</feature>
<dbReference type="InterPro" id="IPR005481">
    <property type="entry name" value="BC-like_N"/>
</dbReference>
<dbReference type="EMBL" id="CP104064">
    <property type="protein sequence ID" value="WAH38717.1"/>
    <property type="molecule type" value="Genomic_DNA"/>
</dbReference>
<dbReference type="SUPFAM" id="SSF56059">
    <property type="entry name" value="Glutathione synthetase ATP-binding domain-like"/>
    <property type="match status" value="1"/>
</dbReference>
<dbReference type="EC" id="6.4.1.2" evidence="8"/>
<evidence type="ECO:0000256" key="5">
    <source>
        <dbReference type="PROSITE-ProRule" id="PRU00409"/>
    </source>
</evidence>
<keyword evidence="4" id="KW-0092">Biotin</keyword>
<dbReference type="RefSeq" id="WP_268046305.1">
    <property type="nucleotide sequence ID" value="NZ_CP104064.1"/>
</dbReference>
<evidence type="ECO:0000313" key="8">
    <source>
        <dbReference type="EMBL" id="WAH38717.1"/>
    </source>
</evidence>
<dbReference type="Pfam" id="PF00289">
    <property type="entry name" value="Biotin_carb_N"/>
    <property type="match status" value="1"/>
</dbReference>